<feature type="transmembrane region" description="Helical" evidence="8">
    <location>
        <begin position="6"/>
        <end position="35"/>
    </location>
</feature>
<evidence type="ECO:0000313" key="10">
    <source>
        <dbReference type="EMBL" id="ANO39128.1"/>
    </source>
</evidence>
<sequence length="329" mass="38506">MIIELNILFTIVYCIIFILAVVGNVMVITVISYFMTVSVTNIFLINLCLSDLILAITNIPVNIVNDNWSETWVFGSFLCRMIPFIQGTGVSLIAFTQVILSTDRFVVVFYPLKVRISKKFAIAIISCVWFIALCSSSPLIFTSKLIENDTICKETWSPIKNQIYTISLLIFQYFIPVGCMIIFYSCIVYKMWFRHVPGIYSQQQCIQRIKSKEKLLKMVITISFLYTLSQLPRHIIYLCSITNESSNLFWQNKRILWICVILLSASSSCYNPIIYFWMNTTYRKLLRRIFRLRGLRYVNTVNRFDISQYRSDANMSFSRKDLKRVYKIK</sequence>
<keyword evidence="7" id="KW-0807">Transducer</keyword>
<dbReference type="EMBL" id="KX018967">
    <property type="protein sequence ID" value="ANO39128.1"/>
    <property type="molecule type" value="mRNA"/>
</dbReference>
<dbReference type="InterPro" id="IPR017452">
    <property type="entry name" value="GPCR_Rhodpsn_7TM"/>
</dbReference>
<dbReference type="PANTHER" id="PTHR24238">
    <property type="entry name" value="G-PROTEIN COUPLED RECEPTOR"/>
    <property type="match status" value="1"/>
</dbReference>
<feature type="transmembrane region" description="Helical" evidence="8">
    <location>
        <begin position="81"/>
        <end position="100"/>
    </location>
</feature>
<feature type="transmembrane region" description="Helical" evidence="8">
    <location>
        <begin position="120"/>
        <end position="141"/>
    </location>
</feature>
<keyword evidence="3 8" id="KW-1133">Transmembrane helix</keyword>
<dbReference type="GO" id="GO:0008188">
    <property type="term" value="F:neuropeptide receptor activity"/>
    <property type="evidence" value="ECO:0007669"/>
    <property type="project" value="TreeGrafter"/>
</dbReference>
<evidence type="ECO:0000256" key="6">
    <source>
        <dbReference type="ARBA" id="ARBA00023170"/>
    </source>
</evidence>
<evidence type="ECO:0000256" key="5">
    <source>
        <dbReference type="ARBA" id="ARBA00023136"/>
    </source>
</evidence>
<protein>
    <submittedName>
        <fullName evidence="10">GCR477</fullName>
    </submittedName>
</protein>
<dbReference type="GO" id="GO:0005886">
    <property type="term" value="C:plasma membrane"/>
    <property type="evidence" value="ECO:0007669"/>
    <property type="project" value="TreeGrafter"/>
</dbReference>
<accession>A0A193KUH2</accession>
<evidence type="ECO:0000259" key="9">
    <source>
        <dbReference type="PROSITE" id="PS50262"/>
    </source>
</evidence>
<keyword evidence="4" id="KW-0297">G-protein coupled receptor</keyword>
<feature type="domain" description="G-protein coupled receptors family 1 profile" evidence="9">
    <location>
        <begin position="23"/>
        <end position="275"/>
    </location>
</feature>
<dbReference type="SUPFAM" id="SSF81321">
    <property type="entry name" value="Family A G protein-coupled receptor-like"/>
    <property type="match status" value="1"/>
</dbReference>
<keyword evidence="6" id="KW-0675">Receptor</keyword>
<keyword evidence="2 8" id="KW-0812">Transmembrane</keyword>
<keyword evidence="5 8" id="KW-0472">Membrane</keyword>
<evidence type="ECO:0000256" key="8">
    <source>
        <dbReference type="SAM" id="Phobius"/>
    </source>
</evidence>
<dbReference type="InterPro" id="IPR000276">
    <property type="entry name" value="GPCR_Rhodpsn"/>
</dbReference>
<comment type="subcellular location">
    <subcellularLocation>
        <location evidence="1">Membrane</location>
        <topology evidence="1">Multi-pass membrane protein</topology>
    </subcellularLocation>
</comment>
<evidence type="ECO:0000256" key="2">
    <source>
        <dbReference type="ARBA" id="ARBA00022692"/>
    </source>
</evidence>
<proteinExistence type="evidence at transcript level"/>
<evidence type="ECO:0000256" key="3">
    <source>
        <dbReference type="ARBA" id="ARBA00022989"/>
    </source>
</evidence>
<dbReference type="Gene3D" id="1.20.1070.10">
    <property type="entry name" value="Rhodopsin 7-helix transmembrane proteins"/>
    <property type="match status" value="1"/>
</dbReference>
<dbReference type="PANTHER" id="PTHR24238:SF57">
    <property type="entry name" value="G-PROTEIN COUPLED RECEPTOR 83"/>
    <property type="match status" value="1"/>
</dbReference>
<reference evidence="10" key="1">
    <citation type="journal article" date="2016" name="PLoS Biol.">
        <title>GPCRs Direct Germline Development and Somatic Gonad Function in Planarians.</title>
        <authorList>
            <person name="Saberi A."/>
            <person name="Jamal A."/>
            <person name="Beets I."/>
            <person name="Schoofs L."/>
            <person name="Newmark P.A."/>
        </authorList>
    </citation>
    <scope>NUCLEOTIDE SEQUENCE</scope>
</reference>
<dbReference type="PROSITE" id="PS50262">
    <property type="entry name" value="G_PROTEIN_RECEP_F1_2"/>
    <property type="match status" value="1"/>
</dbReference>
<feature type="transmembrane region" description="Helical" evidence="8">
    <location>
        <begin position="161"/>
        <end position="184"/>
    </location>
</feature>
<evidence type="ECO:0000256" key="4">
    <source>
        <dbReference type="ARBA" id="ARBA00023040"/>
    </source>
</evidence>
<dbReference type="Pfam" id="PF00001">
    <property type="entry name" value="7tm_1"/>
    <property type="match status" value="1"/>
</dbReference>
<name>A0A193KUH2_SCHMD</name>
<dbReference type="AlphaFoldDB" id="A0A193KUH2"/>
<organism evidence="10">
    <name type="scientific">Schmidtea mediterranea</name>
    <name type="common">Freshwater planarian flatworm</name>
    <dbReference type="NCBI Taxonomy" id="79327"/>
    <lineage>
        <taxon>Eukaryota</taxon>
        <taxon>Metazoa</taxon>
        <taxon>Spiralia</taxon>
        <taxon>Lophotrochozoa</taxon>
        <taxon>Platyhelminthes</taxon>
        <taxon>Rhabditophora</taxon>
        <taxon>Seriata</taxon>
        <taxon>Tricladida</taxon>
        <taxon>Continenticola</taxon>
        <taxon>Geoplanoidea</taxon>
        <taxon>Dugesiidae</taxon>
        <taxon>Schmidtea</taxon>
    </lineage>
</organism>
<dbReference type="PRINTS" id="PR00237">
    <property type="entry name" value="GPCRRHODOPSN"/>
</dbReference>
<gene>
    <name evidence="10" type="primary">gcr477</name>
</gene>
<evidence type="ECO:0000256" key="7">
    <source>
        <dbReference type="ARBA" id="ARBA00023224"/>
    </source>
</evidence>
<evidence type="ECO:0000256" key="1">
    <source>
        <dbReference type="ARBA" id="ARBA00004141"/>
    </source>
</evidence>
<feature type="transmembrane region" description="Helical" evidence="8">
    <location>
        <begin position="255"/>
        <end position="278"/>
    </location>
</feature>
<feature type="transmembrane region" description="Helical" evidence="8">
    <location>
        <begin position="42"/>
        <end position="61"/>
    </location>
</feature>